<evidence type="ECO:0000256" key="2">
    <source>
        <dbReference type="ARBA" id="ARBA00004787"/>
    </source>
</evidence>
<dbReference type="Proteomes" id="UP000502298">
    <property type="component" value="Chromosome"/>
</dbReference>
<dbReference type="HAMAP" id="MF_00108">
    <property type="entry name" value="IspD"/>
    <property type="match status" value="1"/>
</dbReference>
<dbReference type="PROSITE" id="PS01295">
    <property type="entry name" value="ISPD"/>
    <property type="match status" value="1"/>
</dbReference>
<feature type="site" description="Positions MEP for the nucleophilic attack" evidence="7">
    <location>
        <position position="150"/>
    </location>
</feature>
<evidence type="ECO:0000313" key="8">
    <source>
        <dbReference type="EMBL" id="QJC22485.1"/>
    </source>
</evidence>
<dbReference type="GO" id="GO:0019288">
    <property type="term" value="P:isopentenyl diphosphate biosynthetic process, methylerythritol 4-phosphate pathway"/>
    <property type="evidence" value="ECO:0007669"/>
    <property type="project" value="UniProtKB-UniRule"/>
</dbReference>
<dbReference type="SUPFAM" id="SSF53448">
    <property type="entry name" value="Nucleotide-diphospho-sugar transferases"/>
    <property type="match status" value="1"/>
</dbReference>
<reference evidence="8 9" key="1">
    <citation type="submission" date="2020-03" db="EMBL/GenBank/DDBJ databases">
        <title>Complete genome of Arcanobacterium buesumensis sp. nov. strain 2701.</title>
        <authorList>
            <person name="Borowiak M."/>
            <person name="Alssahen M."/>
            <person name="Laemmler C."/>
            <person name="Malorny B."/>
            <person name="Hassan A."/>
            <person name="Prenger-Berninghoff E."/>
            <person name="Ploetz M."/>
            <person name="Abdulmawjood A."/>
        </authorList>
    </citation>
    <scope>NUCLEOTIDE SEQUENCE [LARGE SCALE GENOMIC DNA]</scope>
    <source>
        <strain evidence="8 9">2701</strain>
    </source>
</reference>
<dbReference type="EMBL" id="CP050804">
    <property type="protein sequence ID" value="QJC22485.1"/>
    <property type="molecule type" value="Genomic_DNA"/>
</dbReference>
<dbReference type="AlphaFoldDB" id="A0A6H2EN30"/>
<accession>A0A6H2EN30</accession>
<evidence type="ECO:0000256" key="1">
    <source>
        <dbReference type="ARBA" id="ARBA00001282"/>
    </source>
</evidence>
<dbReference type="InterPro" id="IPR050088">
    <property type="entry name" value="IspD/TarI_cytidylyltransf_bact"/>
</dbReference>
<comment type="function">
    <text evidence="7">Catalyzes the formation of 4-diphosphocytidyl-2-C-methyl-D-erythritol from CTP and 2-C-methyl-D-erythritol 4-phosphate (MEP).</text>
</comment>
<dbReference type="InterPro" id="IPR029044">
    <property type="entry name" value="Nucleotide-diphossugar_trans"/>
</dbReference>
<dbReference type="UniPathway" id="UPA00056">
    <property type="reaction ID" value="UER00093"/>
</dbReference>
<dbReference type="PANTHER" id="PTHR32125:SF4">
    <property type="entry name" value="2-C-METHYL-D-ERYTHRITOL 4-PHOSPHATE CYTIDYLYLTRANSFERASE, CHLOROPLASTIC"/>
    <property type="match status" value="1"/>
</dbReference>
<keyword evidence="6 7" id="KW-0414">Isoprene biosynthesis</keyword>
<dbReference type="Pfam" id="PF01128">
    <property type="entry name" value="IspD"/>
    <property type="match status" value="1"/>
</dbReference>
<evidence type="ECO:0000256" key="6">
    <source>
        <dbReference type="ARBA" id="ARBA00023229"/>
    </source>
</evidence>
<feature type="site" description="Positions MEP for the nucleophilic attack" evidence="7">
    <location>
        <position position="210"/>
    </location>
</feature>
<dbReference type="RefSeq" id="WP_168918407.1">
    <property type="nucleotide sequence ID" value="NZ_CP050804.1"/>
</dbReference>
<proteinExistence type="inferred from homology"/>
<dbReference type="FunFam" id="3.90.550.10:FF:000003">
    <property type="entry name" value="2-C-methyl-D-erythritol 4-phosphate cytidylyltransferase"/>
    <property type="match status" value="1"/>
</dbReference>
<dbReference type="NCBIfam" id="TIGR00453">
    <property type="entry name" value="ispD"/>
    <property type="match status" value="1"/>
</dbReference>
<comment type="catalytic activity">
    <reaction evidence="1 7">
        <text>2-C-methyl-D-erythritol 4-phosphate + CTP + H(+) = 4-CDP-2-C-methyl-D-erythritol + diphosphate</text>
        <dbReference type="Rhea" id="RHEA:13429"/>
        <dbReference type="ChEBI" id="CHEBI:15378"/>
        <dbReference type="ChEBI" id="CHEBI:33019"/>
        <dbReference type="ChEBI" id="CHEBI:37563"/>
        <dbReference type="ChEBI" id="CHEBI:57823"/>
        <dbReference type="ChEBI" id="CHEBI:58262"/>
        <dbReference type="EC" id="2.7.7.60"/>
    </reaction>
</comment>
<dbReference type="EC" id="2.7.7.60" evidence="7"/>
<protein>
    <recommendedName>
        <fullName evidence="7">2-C-methyl-D-erythritol 4-phosphate cytidylyltransferase</fullName>
        <ecNumber evidence="7">2.7.7.60</ecNumber>
    </recommendedName>
    <alternativeName>
        <fullName evidence="7">4-diphosphocytidyl-2C-methyl-D-erythritol synthase</fullName>
    </alternativeName>
    <alternativeName>
        <fullName evidence="7">MEP cytidylyltransferase</fullName>
        <shortName evidence="7">MCT</shortName>
    </alternativeName>
</protein>
<dbReference type="InterPro" id="IPR018294">
    <property type="entry name" value="ISPD_synthase_CS"/>
</dbReference>
<evidence type="ECO:0000256" key="5">
    <source>
        <dbReference type="ARBA" id="ARBA00022695"/>
    </source>
</evidence>
<comment type="similarity">
    <text evidence="3 7">Belongs to the IspD/TarI cytidylyltransferase family. IspD subfamily.</text>
</comment>
<dbReference type="Gene3D" id="3.90.550.10">
    <property type="entry name" value="Spore Coat Polysaccharide Biosynthesis Protein SpsA, Chain A"/>
    <property type="match status" value="1"/>
</dbReference>
<evidence type="ECO:0000313" key="9">
    <source>
        <dbReference type="Proteomes" id="UP000502298"/>
    </source>
</evidence>
<keyword evidence="4 7" id="KW-0808">Transferase</keyword>
<sequence length="235" mass="25040">MSWSAIIAGAGSGSRLGANYPKALVTLGGIPLIVHATQTMIKAGVNECVVTTPSGYEDQFQEIFDHYQLPARIVTGGQTRQDSVARALKSVTHSSVLVHDAARALTPVEIISRVMAAVERGAQAVIPVLPVIDTIKSVTETNIVESTLQRSQLRAVQTPQGFSTELLRQAHADGAKLSQSEQSAAPDDAALIERMGIDVVVVDGSINAMKITTPLDLTLAEHIYRTLHNAPSEEL</sequence>
<dbReference type="InterPro" id="IPR001228">
    <property type="entry name" value="IspD"/>
</dbReference>
<feature type="site" description="Transition state stabilizer" evidence="7">
    <location>
        <position position="15"/>
    </location>
</feature>
<comment type="pathway">
    <text evidence="2 7">Isoprenoid biosynthesis; isopentenyl diphosphate biosynthesis via DXP pathway; isopentenyl diphosphate from 1-deoxy-D-xylulose 5-phosphate: step 2/6.</text>
</comment>
<feature type="site" description="Transition state stabilizer" evidence="7">
    <location>
        <position position="22"/>
    </location>
</feature>
<dbReference type="InterPro" id="IPR034683">
    <property type="entry name" value="IspD/TarI"/>
</dbReference>
<dbReference type="PANTHER" id="PTHR32125">
    <property type="entry name" value="2-C-METHYL-D-ERYTHRITOL 4-PHOSPHATE CYTIDYLYLTRANSFERASE, CHLOROPLASTIC"/>
    <property type="match status" value="1"/>
</dbReference>
<name>A0A6H2EN30_9ACTO</name>
<dbReference type="GO" id="GO:0050518">
    <property type="term" value="F:2-C-methyl-D-erythritol 4-phosphate cytidylyltransferase activity"/>
    <property type="evidence" value="ECO:0007669"/>
    <property type="project" value="UniProtKB-UniRule"/>
</dbReference>
<evidence type="ECO:0000256" key="7">
    <source>
        <dbReference type="HAMAP-Rule" id="MF_00108"/>
    </source>
</evidence>
<evidence type="ECO:0000256" key="4">
    <source>
        <dbReference type="ARBA" id="ARBA00022679"/>
    </source>
</evidence>
<dbReference type="KEGG" id="arca:HC352_08185"/>
<gene>
    <name evidence="7" type="primary">ispD</name>
    <name evidence="8" type="ORF">HC352_08185</name>
</gene>
<keyword evidence="9" id="KW-1185">Reference proteome</keyword>
<evidence type="ECO:0000256" key="3">
    <source>
        <dbReference type="ARBA" id="ARBA00009789"/>
    </source>
</evidence>
<organism evidence="8 9">
    <name type="scientific">Arcanobacterium buesumense</name>
    <dbReference type="NCBI Taxonomy" id="2722751"/>
    <lineage>
        <taxon>Bacteria</taxon>
        <taxon>Bacillati</taxon>
        <taxon>Actinomycetota</taxon>
        <taxon>Actinomycetes</taxon>
        <taxon>Actinomycetales</taxon>
        <taxon>Actinomycetaceae</taxon>
        <taxon>Arcanobacterium</taxon>
    </lineage>
</organism>
<keyword evidence="5 7" id="KW-0548">Nucleotidyltransferase</keyword>
<dbReference type="CDD" id="cd02516">
    <property type="entry name" value="CDP-ME_synthetase"/>
    <property type="match status" value="1"/>
</dbReference>